<dbReference type="RefSeq" id="WP_007029048.1">
    <property type="nucleotide sequence ID" value="NZ_AOHO01000028.1"/>
</dbReference>
<keyword evidence="3" id="KW-1185">Reference proteome</keyword>
<dbReference type="EMBL" id="AOHO01000028">
    <property type="protein sequence ID" value="EME63345.1"/>
    <property type="molecule type" value="Genomic_DNA"/>
</dbReference>
<keyword evidence="2" id="KW-0489">Methyltransferase</keyword>
<dbReference type="PATRIC" id="fig|1284240.4.peg.1126"/>
<dbReference type="Pfam" id="PF13847">
    <property type="entry name" value="Methyltransf_31"/>
    <property type="match status" value="1"/>
</dbReference>
<dbReference type="GO" id="GO:0032259">
    <property type="term" value="P:methylation"/>
    <property type="evidence" value="ECO:0007669"/>
    <property type="project" value="UniProtKB-KW"/>
</dbReference>
<dbReference type="OrthoDB" id="9777638at2"/>
<keyword evidence="2" id="KW-0808">Transferase</keyword>
<organism evidence="2 3">
    <name type="scientific">Amycolatopsis decaplanina DSM 44594</name>
    <dbReference type="NCBI Taxonomy" id="1284240"/>
    <lineage>
        <taxon>Bacteria</taxon>
        <taxon>Bacillati</taxon>
        <taxon>Actinomycetota</taxon>
        <taxon>Actinomycetes</taxon>
        <taxon>Pseudonocardiales</taxon>
        <taxon>Pseudonocardiaceae</taxon>
        <taxon>Amycolatopsis</taxon>
    </lineage>
</organism>
<dbReference type="InterPro" id="IPR029063">
    <property type="entry name" value="SAM-dependent_MTases_sf"/>
</dbReference>
<comment type="caution">
    <text evidence="2">The sequence shown here is derived from an EMBL/GenBank/DDBJ whole genome shotgun (WGS) entry which is preliminary data.</text>
</comment>
<dbReference type="CDD" id="cd02440">
    <property type="entry name" value="AdoMet_MTases"/>
    <property type="match status" value="1"/>
</dbReference>
<evidence type="ECO:0000259" key="1">
    <source>
        <dbReference type="Pfam" id="PF13847"/>
    </source>
</evidence>
<dbReference type="PANTHER" id="PTHR43861">
    <property type="entry name" value="TRANS-ACONITATE 2-METHYLTRANSFERASE-RELATED"/>
    <property type="match status" value="1"/>
</dbReference>
<name>M2YN66_9PSEU</name>
<dbReference type="Gene3D" id="3.40.50.150">
    <property type="entry name" value="Vaccinia Virus protein VP39"/>
    <property type="match status" value="1"/>
</dbReference>
<feature type="domain" description="Methyltransferase" evidence="1">
    <location>
        <begin position="43"/>
        <end position="152"/>
    </location>
</feature>
<protein>
    <submittedName>
        <fullName evidence="2">Type 11 methyltransferase</fullName>
    </submittedName>
</protein>
<dbReference type="AlphaFoldDB" id="M2YN66"/>
<reference evidence="2 3" key="1">
    <citation type="journal article" date="2013" name="Genome Announc.">
        <title>Draft Genome Sequence of Amycolatopsis decaplanina Strain DSM 44594T.</title>
        <authorList>
            <person name="Kaur N."/>
            <person name="Kumar S."/>
            <person name="Bala M."/>
            <person name="Raghava G.P."/>
            <person name="Mayilraj S."/>
        </authorList>
    </citation>
    <scope>NUCLEOTIDE SEQUENCE [LARGE SCALE GENOMIC DNA]</scope>
    <source>
        <strain evidence="2 3">DSM 44594</strain>
    </source>
</reference>
<evidence type="ECO:0000313" key="3">
    <source>
        <dbReference type="Proteomes" id="UP000054226"/>
    </source>
</evidence>
<dbReference type="Proteomes" id="UP000054226">
    <property type="component" value="Unassembled WGS sequence"/>
</dbReference>
<accession>M2YN66</accession>
<dbReference type="GO" id="GO:0008168">
    <property type="term" value="F:methyltransferase activity"/>
    <property type="evidence" value="ECO:0007669"/>
    <property type="project" value="UniProtKB-KW"/>
</dbReference>
<dbReference type="PANTHER" id="PTHR43861:SF1">
    <property type="entry name" value="TRANS-ACONITATE 2-METHYLTRANSFERASE"/>
    <property type="match status" value="1"/>
</dbReference>
<dbReference type="InterPro" id="IPR025714">
    <property type="entry name" value="Methyltranfer_dom"/>
</dbReference>
<dbReference type="SUPFAM" id="SSF53335">
    <property type="entry name" value="S-adenosyl-L-methionine-dependent methyltransferases"/>
    <property type="match status" value="1"/>
</dbReference>
<proteinExistence type="predicted"/>
<gene>
    <name evidence="2" type="ORF">H074_05587</name>
</gene>
<evidence type="ECO:0000313" key="2">
    <source>
        <dbReference type="EMBL" id="EME63345.1"/>
    </source>
</evidence>
<sequence>MNTSSPETAVRQTFDTVAGSYDQNGVEYFRPIAARLVELAALSAGEYVLDIGCGRGAALFAAADAVGPSGQVVGIDVSPAMIAKTAANLRRRHANGAVVAVMDGAAPGFGPGYFDAVIGSNSVHMVPHLESAYGRYRTLLAPGGRLAVCAPASVLEPEPRVFGLRSIAAAAARFSVSPRVYPQEEAFGGTERATADLRRAGFSDVAVHVEDVLLRADSPDQLVSWTWTHGMRMMWDTMPAEHHETVAQEIAAEAAEYVTESGVLEIPSPVRYFVARC</sequence>